<organism evidence="1 2">
    <name type="scientific">Tropilaelaps mercedesae</name>
    <dbReference type="NCBI Taxonomy" id="418985"/>
    <lineage>
        <taxon>Eukaryota</taxon>
        <taxon>Metazoa</taxon>
        <taxon>Ecdysozoa</taxon>
        <taxon>Arthropoda</taxon>
        <taxon>Chelicerata</taxon>
        <taxon>Arachnida</taxon>
        <taxon>Acari</taxon>
        <taxon>Parasitiformes</taxon>
        <taxon>Mesostigmata</taxon>
        <taxon>Gamasina</taxon>
        <taxon>Dermanyssoidea</taxon>
        <taxon>Laelapidae</taxon>
        <taxon>Tropilaelaps</taxon>
    </lineage>
</organism>
<evidence type="ECO:0000313" key="1">
    <source>
        <dbReference type="EMBL" id="OQR66103.1"/>
    </source>
</evidence>
<reference evidence="1 2" key="1">
    <citation type="journal article" date="2017" name="Gigascience">
        <title>Draft genome of the honey bee ectoparasitic mite, Tropilaelaps mercedesae, is shaped by the parasitic life history.</title>
        <authorList>
            <person name="Dong X."/>
            <person name="Armstrong S.D."/>
            <person name="Xia D."/>
            <person name="Makepeace B.L."/>
            <person name="Darby A.C."/>
            <person name="Kadowaki T."/>
        </authorList>
    </citation>
    <scope>NUCLEOTIDE SEQUENCE [LARGE SCALE GENOMIC DNA]</scope>
    <source>
        <strain evidence="1">Wuxi-XJTLU</strain>
    </source>
</reference>
<gene>
    <name evidence="1" type="ORF">BIW11_05050</name>
</gene>
<sequence length="202" mass="22244">MTHAEEGRSPADGGGAGGTRSQITFRDISWAFTCAQILAERVWRLLLTPQRPSNDGSGALSGFFRLIVASTQIYFVLLHHFCAQTPDAMARPSIGKGAVELDFLHGPMVTYRKDGVAAPRRDCIVYYAGAWTFPEYRRWGGLAFGFWPILSFLWGGTLWEAMRPCGCCTSQPFCAVLLFLYGQNASLHDARASQLAEQATLT</sequence>
<comment type="caution">
    <text evidence="1">The sequence shown here is derived from an EMBL/GenBank/DDBJ whole genome shotgun (WGS) entry which is preliminary data.</text>
</comment>
<protein>
    <submittedName>
        <fullName evidence="1">Uncharacterized protein</fullName>
    </submittedName>
</protein>
<name>A0A1V9WXX9_9ACAR</name>
<dbReference type="EMBL" id="MNPL01033691">
    <property type="protein sequence ID" value="OQR66103.1"/>
    <property type="molecule type" value="Genomic_DNA"/>
</dbReference>
<keyword evidence="2" id="KW-1185">Reference proteome</keyword>
<dbReference type="Proteomes" id="UP000192247">
    <property type="component" value="Unassembled WGS sequence"/>
</dbReference>
<dbReference type="AlphaFoldDB" id="A0A1V9WXX9"/>
<proteinExistence type="predicted"/>
<accession>A0A1V9WXX9</accession>
<dbReference type="InParanoid" id="A0A1V9WXX9"/>
<evidence type="ECO:0000313" key="2">
    <source>
        <dbReference type="Proteomes" id="UP000192247"/>
    </source>
</evidence>